<accession>A0A222VZ76</accession>
<dbReference type="InterPro" id="IPR000073">
    <property type="entry name" value="AB_hydrolase_1"/>
</dbReference>
<dbReference type="KEGG" id="pmad:BAY61_06230"/>
<dbReference type="Pfam" id="PF12697">
    <property type="entry name" value="Abhydrolase_6"/>
    <property type="match status" value="1"/>
</dbReference>
<evidence type="ECO:0000313" key="2">
    <source>
        <dbReference type="Proteomes" id="UP000199494"/>
    </source>
</evidence>
<dbReference type="GO" id="GO:0016787">
    <property type="term" value="F:hydrolase activity"/>
    <property type="evidence" value="ECO:0007669"/>
    <property type="project" value="UniProtKB-KW"/>
</dbReference>
<gene>
    <name evidence="1" type="ORF">SAMN05421630_102254</name>
</gene>
<protein>
    <submittedName>
        <fullName evidence="1">Lysophospholipase, alpha-beta hydrolase superfamily</fullName>
    </submittedName>
</protein>
<dbReference type="SUPFAM" id="SSF53474">
    <property type="entry name" value="alpha/beta-Hydrolases"/>
    <property type="match status" value="1"/>
</dbReference>
<sequence>MHERYLAELPAGLVPDPLPRNRSRYWSWRGTEVHTEYVGDPDSPRRAILLHGAGGHAAALWPYAVLAAAAGFHVVVPDLPGYGRTVVPSPGRVRYPDWVELACALTERERREHDGELLLIGASMGGMLAYEAASRTGASDRVLATCLLDPREPVAREHIGKRAWQGRAAGPMLRVLAGPLANARVPIRWLANMSAIGNRPSLTALVTGDRRGGGSRVPLGFLRSFLTSSPAVEPEDAAGFELVLAQPALDRWTPTEVSLPFFERLAVEKELVLLPEAGHFPVEEAGVRVFAGLLAAQRGA</sequence>
<dbReference type="PRINTS" id="PR00111">
    <property type="entry name" value="ABHYDROLASE"/>
</dbReference>
<reference evidence="1 2" key="1">
    <citation type="submission" date="2016-10" db="EMBL/GenBank/DDBJ databases">
        <authorList>
            <person name="de Groot N.N."/>
        </authorList>
    </citation>
    <scope>NUCLEOTIDE SEQUENCE [LARGE SCALE GENOMIC DNA]</scope>
    <source>
        <strain evidence="1 2">CGMCC 4.5506</strain>
    </source>
</reference>
<dbReference type="PANTHER" id="PTHR43689">
    <property type="entry name" value="HYDROLASE"/>
    <property type="match status" value="1"/>
</dbReference>
<dbReference type="Proteomes" id="UP000199494">
    <property type="component" value="Unassembled WGS sequence"/>
</dbReference>
<proteinExistence type="predicted"/>
<dbReference type="RefSeq" id="WP_091799655.1">
    <property type="nucleotide sequence ID" value="NZ_CP016353.1"/>
</dbReference>
<dbReference type="Gene3D" id="3.40.50.1820">
    <property type="entry name" value="alpha/beta hydrolase"/>
    <property type="match status" value="1"/>
</dbReference>
<dbReference type="InterPro" id="IPR029058">
    <property type="entry name" value="AB_hydrolase_fold"/>
</dbReference>
<evidence type="ECO:0000313" key="1">
    <source>
        <dbReference type="EMBL" id="SDC47724.1"/>
    </source>
</evidence>
<dbReference type="AlphaFoldDB" id="A0A222VZ76"/>
<dbReference type="STRING" id="530584.SAMN05421630_102254"/>
<name>A0A222VZ76_9PSEU</name>
<dbReference type="OrthoDB" id="1376138at2"/>
<organism evidence="1 2">
    <name type="scientific">Prauserella marina</name>
    <dbReference type="NCBI Taxonomy" id="530584"/>
    <lineage>
        <taxon>Bacteria</taxon>
        <taxon>Bacillati</taxon>
        <taxon>Actinomycetota</taxon>
        <taxon>Actinomycetes</taxon>
        <taxon>Pseudonocardiales</taxon>
        <taxon>Pseudonocardiaceae</taxon>
        <taxon>Prauserella</taxon>
    </lineage>
</organism>
<dbReference type="EMBL" id="FMZE01000002">
    <property type="protein sequence ID" value="SDC47724.1"/>
    <property type="molecule type" value="Genomic_DNA"/>
</dbReference>
<keyword evidence="1" id="KW-0378">Hydrolase</keyword>
<dbReference type="PANTHER" id="PTHR43689:SF8">
    <property type="entry name" value="ALPHA_BETA-HYDROLASES SUPERFAMILY PROTEIN"/>
    <property type="match status" value="1"/>
</dbReference>
<keyword evidence="2" id="KW-1185">Reference proteome</keyword>